<evidence type="ECO:0000313" key="3">
    <source>
        <dbReference type="Proteomes" id="UP000565579"/>
    </source>
</evidence>
<dbReference type="EMBL" id="JACHMI010000002">
    <property type="protein sequence ID" value="MBB6557252.1"/>
    <property type="molecule type" value="Genomic_DNA"/>
</dbReference>
<organism evidence="2 3">
    <name type="scientific">Nonomuraea rubra</name>
    <dbReference type="NCBI Taxonomy" id="46180"/>
    <lineage>
        <taxon>Bacteria</taxon>
        <taxon>Bacillati</taxon>
        <taxon>Actinomycetota</taxon>
        <taxon>Actinomycetes</taxon>
        <taxon>Streptosporangiales</taxon>
        <taxon>Streptosporangiaceae</taxon>
        <taxon>Nonomuraea</taxon>
    </lineage>
</organism>
<evidence type="ECO:0000256" key="1">
    <source>
        <dbReference type="SAM" id="Phobius"/>
    </source>
</evidence>
<gene>
    <name evidence="2" type="ORF">HD593_012142</name>
</gene>
<sequence length="77" mass="8567">MKDILAAIGALTVLAAAGVVVLSLLAHRAERRRSRGNRDQRAARPAEQVAANPALWSDFFLDHDLHKVLKTPKEWQQ</sequence>
<evidence type="ECO:0000313" key="2">
    <source>
        <dbReference type="EMBL" id="MBB6557252.1"/>
    </source>
</evidence>
<reference evidence="2 3" key="1">
    <citation type="submission" date="2020-08" db="EMBL/GenBank/DDBJ databases">
        <title>Sequencing the genomes of 1000 actinobacteria strains.</title>
        <authorList>
            <person name="Klenk H.-P."/>
        </authorList>
    </citation>
    <scope>NUCLEOTIDE SEQUENCE [LARGE SCALE GENOMIC DNA]</scope>
    <source>
        <strain evidence="2 3">DSM 43768</strain>
    </source>
</reference>
<name>A0A7X0U6N2_9ACTN</name>
<protein>
    <submittedName>
        <fullName evidence="2">Uncharacterized protein</fullName>
    </submittedName>
</protein>
<keyword evidence="1" id="KW-0472">Membrane</keyword>
<proteinExistence type="predicted"/>
<dbReference type="RefSeq" id="WP_185112838.1">
    <property type="nucleotide sequence ID" value="NZ_BAAAXY010000038.1"/>
</dbReference>
<dbReference type="AlphaFoldDB" id="A0A7X0U6N2"/>
<keyword evidence="1" id="KW-0812">Transmembrane</keyword>
<comment type="caution">
    <text evidence="2">The sequence shown here is derived from an EMBL/GenBank/DDBJ whole genome shotgun (WGS) entry which is preliminary data.</text>
</comment>
<accession>A0A7X0U6N2</accession>
<keyword evidence="1" id="KW-1133">Transmembrane helix</keyword>
<dbReference type="Proteomes" id="UP000565579">
    <property type="component" value="Unassembled WGS sequence"/>
</dbReference>
<feature type="transmembrane region" description="Helical" evidence="1">
    <location>
        <begin position="6"/>
        <end position="26"/>
    </location>
</feature>
<keyword evidence="3" id="KW-1185">Reference proteome</keyword>